<keyword evidence="9" id="KW-1185">Reference proteome</keyword>
<dbReference type="SUPFAM" id="SSF56024">
    <property type="entry name" value="Phospholipase D/nuclease"/>
    <property type="match status" value="2"/>
</dbReference>
<dbReference type="Gene3D" id="3.30.870.10">
    <property type="entry name" value="Endonuclease Chain A"/>
    <property type="match status" value="3"/>
</dbReference>
<keyword evidence="3" id="KW-0378">Hydrolase</keyword>
<dbReference type="CDD" id="cd09141">
    <property type="entry name" value="PLDc_vPLD1_2_yPLD_like_2"/>
    <property type="match status" value="1"/>
</dbReference>
<evidence type="ECO:0000256" key="5">
    <source>
        <dbReference type="ARBA" id="ARBA00023098"/>
    </source>
</evidence>
<feature type="compositionally biased region" description="Basic and acidic residues" evidence="6">
    <location>
        <begin position="935"/>
        <end position="957"/>
    </location>
</feature>
<sequence length="1259" mass="142421">MDFLKKVGEHVESVLNKKDDDDKHDSQSQSHSGQSQQSHGQDYGYSQSQGQGQYGSQGYGQSQGHGSQSYGNQGYGNQGPSQGYGQSQRYGQSQGHGSQGYGDSGYGNQGPPQSYGQSQGYGQSQSYGQSQGYGYQSYGNQGQGSQGHGSQGYDSQGHGNQGYGSQGPSQGGYDRPPSDGRPQGGKPSHKDDQSHDSAALYLQRQQAVNRYHSFASESKGNVKWYVDGASYFWAVSQALEQAQESIYILDWWLSPELYLRRPPAKNEQYRLDRMLQQAAQRGVQVYIIVYKEVEAALTLNSSHTRTALEALHKNIHVFRHPDHLPTGYDLQRELGKSIKALTNFDLAKASGDAIKAVYGTADGVVLYWAHHEKLLVIDNGKIGFMGGLDMCFGRWDTNSHPIADAHPGNLDAIIFPGQDYNNARVYDFADVKDWDQNKLDRTKSSRMGWSDVALSMNGPITRDMVDHFIDRWNFIFKDKYKEKNPGKYHKLELPPRDTSGSGDRRSRGDDDYLGGLTQQFSRGMDRLRSFGEHDDSRRDRGHRSEGRGDMPHIQMIRSCAEWSSGHPLERSIQNAYIDAIKNSRFYVYIENQFFITATDDKQRVVKNKIGAALVERIIRADHEGTPFHVWVLMPAVPAFAGDLQDEGALGTRAIMEFQYDSISRGGYSIIEKLQKAGIRDTSRYIGFYNLRNFDRINTSKTMADAEARTGVSYEEARKERDRELGGYPDEGSGRAARDQYQQSRGDFSGSRGGDNYESRGYGDRSQRDDYRQESQRGYKSRPDSRRQDDDYRGGHSGSKYRRDSDSDDDRRGGRHGRRRDSDSDDDRRGDKYGRQPARDPYAHPGADPRFESRPQGYSQQGYGRDDDYRGSSQQSYGGRGDYGERPDAGYGRSERNPYEHPQADPRYSGRQDSDSYGSRRDDRPQYGEHSSSSRYESRQEQRYSGHPDSRYDDRPQRQEQGGYSQGGHSQGGGADSYQRYQQGASKVGDNTLDTISSCYMDKGPRVTDLRWDGNPEDEINAFVSEELYIHSKLLIVDDQLVICGSANLNDRSQLGDHDSEIAVVIEDPTPVESYMNGRPYTASRFAASLRRFLFRKHLGLVPDQRWDQPNRNWTPVDRDPNDYDWGSPADDLVVDPLSPDFQRLWTSTARVNTETFDRAFHPVPTNRVRTWKEYDTFFSQYFIIPGKKDQDVKAELKKGKVEYGHIVKSEFPGGVREVREWLSRIRGTLVEMPLDFLVDAGDIAKEGLTLNNLTNELYT</sequence>
<feature type="compositionally biased region" description="Gly residues" evidence="6">
    <location>
        <begin position="963"/>
        <end position="974"/>
    </location>
</feature>
<dbReference type="GO" id="GO:0004630">
    <property type="term" value="F:phospholipase D activity"/>
    <property type="evidence" value="ECO:0007669"/>
    <property type="project" value="UniProtKB-EC"/>
</dbReference>
<dbReference type="EC" id="3.1.4.4" evidence="1"/>
<feature type="compositionally biased region" description="Low complexity" evidence="6">
    <location>
        <begin position="27"/>
        <end position="51"/>
    </location>
</feature>
<feature type="compositionally biased region" description="Basic and acidic residues" evidence="6">
    <location>
        <begin position="1"/>
        <end position="26"/>
    </location>
</feature>
<gene>
    <name evidence="8" type="ORF">FDENT_6987</name>
</gene>
<feature type="compositionally biased region" description="Gly residues" evidence="6">
    <location>
        <begin position="141"/>
        <end position="150"/>
    </location>
</feature>
<evidence type="ECO:0000313" key="9">
    <source>
        <dbReference type="Proteomes" id="UP000562682"/>
    </source>
</evidence>
<reference evidence="8 9" key="1">
    <citation type="submission" date="2020-05" db="EMBL/GenBank/DDBJ databases">
        <title>Identification and distribution of gene clusters putatively required for synthesis of sphingolipid metabolism inhibitors in phylogenetically diverse species of the filamentous fungus Fusarium.</title>
        <authorList>
            <person name="Kim H.-S."/>
            <person name="Busman M."/>
            <person name="Brown D.W."/>
            <person name="Divon H."/>
            <person name="Uhlig S."/>
            <person name="Proctor R.H."/>
        </authorList>
    </citation>
    <scope>NUCLEOTIDE SEQUENCE [LARGE SCALE GENOMIC DNA]</scope>
    <source>
        <strain evidence="8 9">NRRL 25311</strain>
    </source>
</reference>
<dbReference type="InterPro" id="IPR015679">
    <property type="entry name" value="PLipase_D_fam"/>
</dbReference>
<feature type="region of interest" description="Disordered" evidence="6">
    <location>
        <begin position="486"/>
        <end position="549"/>
    </location>
</feature>
<evidence type="ECO:0000259" key="7">
    <source>
        <dbReference type="PROSITE" id="PS50035"/>
    </source>
</evidence>
<dbReference type="AlphaFoldDB" id="A0A8H5X5D2"/>
<dbReference type="PANTHER" id="PTHR18896">
    <property type="entry name" value="PHOSPHOLIPASE D"/>
    <property type="match status" value="1"/>
</dbReference>
<feature type="compositionally biased region" description="Basic and acidic residues" evidence="6">
    <location>
        <begin position="881"/>
        <end position="926"/>
    </location>
</feature>
<feature type="compositionally biased region" description="Low complexity" evidence="6">
    <location>
        <begin position="109"/>
        <end position="140"/>
    </location>
</feature>
<dbReference type="FunFam" id="3.30.870.10:FF:000032">
    <property type="entry name" value="Phospholipase"/>
    <property type="match status" value="1"/>
</dbReference>
<organism evidence="8 9">
    <name type="scientific">Fusarium denticulatum</name>
    <dbReference type="NCBI Taxonomy" id="48507"/>
    <lineage>
        <taxon>Eukaryota</taxon>
        <taxon>Fungi</taxon>
        <taxon>Dikarya</taxon>
        <taxon>Ascomycota</taxon>
        <taxon>Pezizomycotina</taxon>
        <taxon>Sordariomycetes</taxon>
        <taxon>Hypocreomycetidae</taxon>
        <taxon>Hypocreales</taxon>
        <taxon>Nectriaceae</taxon>
        <taxon>Fusarium</taxon>
        <taxon>Fusarium fujikuroi species complex</taxon>
    </lineage>
</organism>
<accession>A0A8H5X5D2</accession>
<feature type="compositionally biased region" description="Basic and acidic residues" evidence="6">
    <location>
        <begin position="754"/>
        <end position="793"/>
    </location>
</feature>
<feature type="compositionally biased region" description="Basic and acidic residues" evidence="6">
    <location>
        <begin position="486"/>
        <end position="495"/>
    </location>
</feature>
<feature type="compositionally biased region" description="Basic and acidic residues" evidence="6">
    <location>
        <begin position="800"/>
        <end position="811"/>
    </location>
</feature>
<protein>
    <recommendedName>
        <fullName evidence="1">phospholipase D</fullName>
        <ecNumber evidence="1">3.1.4.4</ecNumber>
    </recommendedName>
</protein>
<evidence type="ECO:0000313" key="8">
    <source>
        <dbReference type="EMBL" id="KAF5683911.1"/>
    </source>
</evidence>
<evidence type="ECO:0000256" key="1">
    <source>
        <dbReference type="ARBA" id="ARBA00012027"/>
    </source>
</evidence>
<keyword evidence="2" id="KW-0677">Repeat</keyword>
<name>A0A8H5X5D2_9HYPO</name>
<evidence type="ECO:0000256" key="6">
    <source>
        <dbReference type="SAM" id="MobiDB-lite"/>
    </source>
</evidence>
<dbReference type="EMBL" id="JAAOAK010000190">
    <property type="protein sequence ID" value="KAF5683911.1"/>
    <property type="molecule type" value="Genomic_DNA"/>
</dbReference>
<dbReference type="Proteomes" id="UP000562682">
    <property type="component" value="Unassembled WGS sequence"/>
</dbReference>
<feature type="compositionally biased region" description="Gly residues" evidence="6">
    <location>
        <begin position="52"/>
        <end position="63"/>
    </location>
</feature>
<keyword evidence="4" id="KW-0442">Lipid degradation</keyword>
<dbReference type="GO" id="GO:0009395">
    <property type="term" value="P:phospholipid catabolic process"/>
    <property type="evidence" value="ECO:0007669"/>
    <property type="project" value="TreeGrafter"/>
</dbReference>
<evidence type="ECO:0000256" key="3">
    <source>
        <dbReference type="ARBA" id="ARBA00022801"/>
    </source>
</evidence>
<dbReference type="Pfam" id="PF13091">
    <property type="entry name" value="PLDc_2"/>
    <property type="match status" value="1"/>
</dbReference>
<dbReference type="PANTHER" id="PTHR18896:SF186">
    <property type="entry name" value="PHOSPHOLIPASE D"/>
    <property type="match status" value="1"/>
</dbReference>
<proteinExistence type="predicted"/>
<dbReference type="PROSITE" id="PS50035">
    <property type="entry name" value="PLD"/>
    <property type="match status" value="2"/>
</dbReference>
<feature type="domain" description="PLD phosphodiesterase" evidence="7">
    <location>
        <begin position="366"/>
        <end position="394"/>
    </location>
</feature>
<feature type="compositionally biased region" description="Basic and acidic residues" evidence="6">
    <location>
        <begin position="819"/>
        <end position="852"/>
    </location>
</feature>
<dbReference type="SMART" id="SM00155">
    <property type="entry name" value="PLDc"/>
    <property type="match status" value="2"/>
</dbReference>
<evidence type="ECO:0000256" key="2">
    <source>
        <dbReference type="ARBA" id="ARBA00022737"/>
    </source>
</evidence>
<feature type="compositionally biased region" description="Basic and acidic residues" evidence="6">
    <location>
        <begin position="523"/>
        <end position="549"/>
    </location>
</feature>
<dbReference type="CDD" id="cd09138">
    <property type="entry name" value="PLDc_vPLD1_2_yPLD_like_1"/>
    <property type="match status" value="1"/>
</dbReference>
<keyword evidence="5" id="KW-0443">Lipid metabolism</keyword>
<feature type="domain" description="PLD phosphodiesterase" evidence="7">
    <location>
        <begin position="1025"/>
        <end position="1052"/>
    </location>
</feature>
<feature type="compositionally biased region" description="Low complexity" evidence="6">
    <location>
        <begin position="78"/>
        <end position="96"/>
    </location>
</feature>
<dbReference type="InterPro" id="IPR025202">
    <property type="entry name" value="PLD-like_dom"/>
</dbReference>
<feature type="region of interest" description="Disordered" evidence="6">
    <location>
        <begin position="1"/>
        <end position="196"/>
    </location>
</feature>
<feature type="compositionally biased region" description="Gly residues" evidence="6">
    <location>
        <begin position="97"/>
        <end position="108"/>
    </location>
</feature>
<comment type="caution">
    <text evidence="8">The sequence shown here is derived from an EMBL/GenBank/DDBJ whole genome shotgun (WGS) entry which is preliminary data.</text>
</comment>
<evidence type="ECO:0000256" key="4">
    <source>
        <dbReference type="ARBA" id="ARBA00022963"/>
    </source>
</evidence>
<feature type="region of interest" description="Disordered" evidence="6">
    <location>
        <begin position="704"/>
        <end position="977"/>
    </location>
</feature>
<dbReference type="InterPro" id="IPR001736">
    <property type="entry name" value="PLipase_D/transphosphatidylase"/>
</dbReference>
<feature type="compositionally biased region" description="Basic and acidic residues" evidence="6">
    <location>
        <begin position="714"/>
        <end position="724"/>
    </location>
</feature>